<keyword evidence="3" id="KW-1185">Reference proteome</keyword>
<evidence type="ECO:0000256" key="1">
    <source>
        <dbReference type="SAM" id="MobiDB-lite"/>
    </source>
</evidence>
<comment type="caution">
    <text evidence="2">The sequence shown here is derived from an EMBL/GenBank/DDBJ whole genome shotgun (WGS) entry which is preliminary data.</text>
</comment>
<protein>
    <submittedName>
        <fullName evidence="2">Uncharacterized protein</fullName>
    </submittedName>
</protein>
<dbReference type="OrthoDB" id="10580967at2759"/>
<reference evidence="3" key="1">
    <citation type="submission" date="2017-10" db="EMBL/GenBank/DDBJ databases">
        <title>Rapid genome shrinkage in a self-fertile nematode reveals novel sperm competition proteins.</title>
        <authorList>
            <person name="Yin D."/>
            <person name="Schwarz E.M."/>
            <person name="Thomas C.G."/>
            <person name="Felde R.L."/>
            <person name="Korf I.F."/>
            <person name="Cutter A.D."/>
            <person name="Schartner C.M."/>
            <person name="Ralston E.J."/>
            <person name="Meyer B.J."/>
            <person name="Haag E.S."/>
        </authorList>
    </citation>
    <scope>NUCLEOTIDE SEQUENCE [LARGE SCALE GENOMIC DNA]</scope>
    <source>
        <strain evidence="3">JU1422</strain>
    </source>
</reference>
<accession>A0A2G5SS59</accession>
<gene>
    <name evidence="2" type="primary">Cnig_chr_X.g23877</name>
    <name evidence="2" type="ORF">B9Z55_023877</name>
</gene>
<feature type="compositionally biased region" description="Basic and acidic residues" evidence="1">
    <location>
        <begin position="10"/>
        <end position="32"/>
    </location>
</feature>
<feature type="region of interest" description="Disordered" evidence="1">
    <location>
        <begin position="1"/>
        <end position="114"/>
    </location>
</feature>
<evidence type="ECO:0000313" key="3">
    <source>
        <dbReference type="Proteomes" id="UP000230233"/>
    </source>
</evidence>
<name>A0A2G5SS59_9PELO</name>
<evidence type="ECO:0000313" key="2">
    <source>
        <dbReference type="EMBL" id="PIC17743.1"/>
    </source>
</evidence>
<feature type="compositionally biased region" description="Acidic residues" evidence="1">
    <location>
        <begin position="66"/>
        <end position="77"/>
    </location>
</feature>
<organism evidence="2 3">
    <name type="scientific">Caenorhabditis nigoni</name>
    <dbReference type="NCBI Taxonomy" id="1611254"/>
    <lineage>
        <taxon>Eukaryota</taxon>
        <taxon>Metazoa</taxon>
        <taxon>Ecdysozoa</taxon>
        <taxon>Nematoda</taxon>
        <taxon>Chromadorea</taxon>
        <taxon>Rhabditida</taxon>
        <taxon>Rhabditina</taxon>
        <taxon>Rhabditomorpha</taxon>
        <taxon>Rhabditoidea</taxon>
        <taxon>Rhabditidae</taxon>
        <taxon>Peloderinae</taxon>
        <taxon>Caenorhabditis</taxon>
    </lineage>
</organism>
<feature type="compositionally biased region" description="Basic and acidic residues" evidence="1">
    <location>
        <begin position="95"/>
        <end position="106"/>
    </location>
</feature>
<sequence length="389" mass="44908">MSSGSSASYHCEKKGAARLDEEKTSSRRHGEPKSASPYPTASTKRRLDSEDVGQQPGPSSLRTPEHDEDEEMPEDELLETRIVPIVSKRSTRSQKLREDVASERTKSPSTPHQVAQNLIDKYKNNRKIGHVKKGERCSICLRCSGIHCGKMHSNVQKKVESDLQRLLPDGEEIEVIFIEKVLRYLKGRYQYEEGNLKDVYIRHMIIEGHKLNLYNSQEKERKFEEEEARFEKTIVPASLLKALKKVMEKIKGDRNPLEDCIARKVSFCMYCNREKEPTCNDGHRLTLGQFAINEVERNHNGDWRSVENVIAKLKDQELIYMSNLVEFRNSLKRESERRPKQNPISSSSCFFRSTKKAAKIASKSIFSENIRAPEMCKDYEIELWSKVLE</sequence>
<dbReference type="EMBL" id="PDUG01000006">
    <property type="protein sequence ID" value="PIC17743.1"/>
    <property type="molecule type" value="Genomic_DNA"/>
</dbReference>
<proteinExistence type="predicted"/>
<dbReference type="Proteomes" id="UP000230233">
    <property type="component" value="Chromosome X"/>
</dbReference>
<dbReference type="AlphaFoldDB" id="A0A2G5SS59"/>